<sequence length="289" mass="31250">MPTSAHVQPDRNGDSRRGKRTRVWRRLAGFAIIVAIAYGMAAGFMYLNQRSFVFVPTGELSDPAAKGLENVTVDTVEMADGTKVTVWSAAPAREGAPTVLYFHGNSGNVSSRWERFGQILESGFGFYAPSYRGYAGSGGSPSEEAFIADGLEHFDRLAATGTPIIVHGESLGTGVATAVAARRPQAGLLVLEAPYTALVDMAYEAYPWLPVSLLMKDPMPTRDRIANVTAPVLIVHGTDDRLISLKHGKLLFDRAVDPKRIVVVEGAGHGDLWANGLWPAVLETWRDAR</sequence>
<evidence type="ECO:0000313" key="3">
    <source>
        <dbReference type="EMBL" id="POF34686.1"/>
    </source>
</evidence>
<keyword evidence="1" id="KW-1133">Transmembrane helix</keyword>
<reference evidence="3 4" key="1">
    <citation type="submission" date="2018-01" db="EMBL/GenBank/DDBJ databases">
        <title>Genomic Encyclopedia of Archaeal and Bacterial Type Strains, Phase II (KMG-II): from individual species to whole genera.</title>
        <authorList>
            <person name="Goeker M."/>
        </authorList>
    </citation>
    <scope>NUCLEOTIDE SEQUENCE [LARGE SCALE GENOMIC DNA]</scope>
    <source>
        <strain evidence="3 4">DSM 17023</strain>
    </source>
</reference>
<dbReference type="PANTHER" id="PTHR12277:SF81">
    <property type="entry name" value="PROTEIN ABHD13"/>
    <property type="match status" value="1"/>
</dbReference>
<keyword evidence="1" id="KW-0472">Membrane</keyword>
<evidence type="ECO:0000256" key="1">
    <source>
        <dbReference type="SAM" id="Phobius"/>
    </source>
</evidence>
<dbReference type="Proteomes" id="UP000236959">
    <property type="component" value="Unassembled WGS sequence"/>
</dbReference>
<organism evidence="3 4">
    <name type="scientific">Roseibium marinum</name>
    <dbReference type="NCBI Taxonomy" id="281252"/>
    <lineage>
        <taxon>Bacteria</taxon>
        <taxon>Pseudomonadati</taxon>
        <taxon>Pseudomonadota</taxon>
        <taxon>Alphaproteobacteria</taxon>
        <taxon>Hyphomicrobiales</taxon>
        <taxon>Stappiaceae</taxon>
        <taxon>Roseibium</taxon>
    </lineage>
</organism>
<dbReference type="AlphaFoldDB" id="A0A2S3V425"/>
<feature type="transmembrane region" description="Helical" evidence="1">
    <location>
        <begin position="27"/>
        <end position="47"/>
    </location>
</feature>
<comment type="caution">
    <text evidence="3">The sequence shown here is derived from an EMBL/GenBank/DDBJ whole genome shotgun (WGS) entry which is preliminary data.</text>
</comment>
<dbReference type="PANTHER" id="PTHR12277">
    <property type="entry name" value="ALPHA/BETA HYDROLASE DOMAIN-CONTAINING PROTEIN"/>
    <property type="match status" value="1"/>
</dbReference>
<keyword evidence="1" id="KW-0812">Transmembrane</keyword>
<dbReference type="InterPro" id="IPR029058">
    <property type="entry name" value="AB_hydrolase_fold"/>
</dbReference>
<keyword evidence="4" id="KW-1185">Reference proteome</keyword>
<dbReference type="OrthoDB" id="9798884at2"/>
<evidence type="ECO:0000313" key="4">
    <source>
        <dbReference type="Proteomes" id="UP000236959"/>
    </source>
</evidence>
<evidence type="ECO:0000259" key="2">
    <source>
        <dbReference type="Pfam" id="PF00561"/>
    </source>
</evidence>
<dbReference type="Gene3D" id="3.40.50.1820">
    <property type="entry name" value="alpha/beta hydrolase"/>
    <property type="match status" value="1"/>
</dbReference>
<name>A0A2S3V425_9HYPH</name>
<protein>
    <recommendedName>
        <fullName evidence="2">AB hydrolase-1 domain-containing protein</fullName>
    </recommendedName>
</protein>
<dbReference type="InterPro" id="IPR000073">
    <property type="entry name" value="AB_hydrolase_1"/>
</dbReference>
<dbReference type="RefSeq" id="WP_103221575.1">
    <property type="nucleotide sequence ID" value="NZ_PPCN01000001.1"/>
</dbReference>
<accession>A0A2S3V425</accession>
<dbReference type="EMBL" id="PPCN01000001">
    <property type="protein sequence ID" value="POF34686.1"/>
    <property type="molecule type" value="Genomic_DNA"/>
</dbReference>
<dbReference type="SUPFAM" id="SSF53474">
    <property type="entry name" value="alpha/beta-Hydrolases"/>
    <property type="match status" value="1"/>
</dbReference>
<proteinExistence type="predicted"/>
<feature type="domain" description="AB hydrolase-1" evidence="2">
    <location>
        <begin position="97"/>
        <end position="185"/>
    </location>
</feature>
<gene>
    <name evidence="3" type="ORF">CLV41_1011144</name>
</gene>
<dbReference type="Pfam" id="PF00561">
    <property type="entry name" value="Abhydrolase_1"/>
    <property type="match status" value="1"/>
</dbReference>